<dbReference type="CDD" id="cd17365">
    <property type="entry name" value="MFS_PcaK_like"/>
    <property type="match status" value="1"/>
</dbReference>
<dbReference type="Gene3D" id="1.20.1250.20">
    <property type="entry name" value="MFS general substrate transporter like domains"/>
    <property type="match status" value="1"/>
</dbReference>
<evidence type="ECO:0000313" key="7">
    <source>
        <dbReference type="EMBL" id="QFQ04930.1"/>
    </source>
</evidence>
<reference evidence="8" key="1">
    <citation type="submission" date="2019-10" db="EMBL/GenBank/DDBJ databases">
        <title>Acinetobacter baumannii strain ATCC 19606 complete genome sequence.</title>
        <authorList>
            <person name="Tillman L.N."/>
            <person name="Kenyon J."/>
            <person name="To J."/>
            <person name="Hamidian M."/>
        </authorList>
    </citation>
    <scope>NUCLEOTIDE SEQUENCE [LARGE SCALE GENOMIC DNA]</scope>
    <source>
        <strain evidence="8">ATCC 19606 / DSM 30007 / JCM 6841 / CCUG 19606 / CIP 70.34 / NBRC 109757 / NCIMB 12457 / NCTC 12156 / 81</strain>
    </source>
</reference>
<evidence type="ECO:0000256" key="4">
    <source>
        <dbReference type="ARBA" id="ARBA00023136"/>
    </source>
</evidence>
<keyword evidence="3 5" id="KW-1133">Transmembrane helix</keyword>
<dbReference type="InterPro" id="IPR005829">
    <property type="entry name" value="Sugar_transporter_CS"/>
</dbReference>
<feature type="transmembrane region" description="Helical" evidence="5">
    <location>
        <begin position="56"/>
        <end position="76"/>
    </location>
</feature>
<dbReference type="Pfam" id="PF07690">
    <property type="entry name" value="MFS_1"/>
    <property type="match status" value="1"/>
</dbReference>
<dbReference type="InterPro" id="IPR020846">
    <property type="entry name" value="MFS_dom"/>
</dbReference>
<dbReference type="SUPFAM" id="SSF103473">
    <property type="entry name" value="MFS general substrate transporter"/>
    <property type="match status" value="1"/>
</dbReference>
<dbReference type="EMBL" id="CP045110">
    <property type="protein sequence ID" value="QFQ04930.1"/>
    <property type="molecule type" value="Genomic_DNA"/>
</dbReference>
<evidence type="ECO:0000313" key="8">
    <source>
        <dbReference type="Proteomes" id="UP000498640"/>
    </source>
</evidence>
<dbReference type="Proteomes" id="UP000498640">
    <property type="component" value="Chromosome"/>
</dbReference>
<dbReference type="InterPro" id="IPR011701">
    <property type="entry name" value="MFS"/>
</dbReference>
<feature type="transmembrane region" description="Helical" evidence="5">
    <location>
        <begin position="174"/>
        <end position="194"/>
    </location>
</feature>
<comment type="subcellular location">
    <subcellularLocation>
        <location evidence="1">Membrane</location>
        <topology evidence="1">Multi-pass membrane protein</topology>
    </subcellularLocation>
</comment>
<sequence>MKEIVLSDLINQQKVGPYQKFILVTCLLLMIMDGYDIQSMAYAAPLIIEEWGVQKSMLGVVFSASLFGLFVGSFLLSSLSDRFGRRPILLISTFIFSILMLLTPHVGNIEQLTVIRFVTGIFLGGIMPNVMAYSSEIVPYKSRIFTMMVISCGYTVGAMLGGGISALLVPWGGWQAIFYFGGIIPLIIFFITFFKLPESLYFLSENSKNSKNSSKILFWLKKFYPALTFNAEIKIINNTEVQVKKSPLELFKNQRAFFTYSIWTISILNMISLYFLANWLPTLAKESGLSLNQALLIGSTLQLGGTIGSVVMGLKIDKTGFYKVLIPVFLVAVISVALIGYSVSHIVLLFIIIFIAGFAIVGGQPAINALSASYYPVSLRTTGVGWSIGIARLGSVIGPLFGGYLSQFLVITHLFVIAAIPSLFVIIMLMIQAKYRS</sequence>
<feature type="transmembrane region" description="Helical" evidence="5">
    <location>
        <begin position="21"/>
        <end position="44"/>
    </location>
</feature>
<feature type="transmembrane region" description="Helical" evidence="5">
    <location>
        <begin position="347"/>
        <end position="371"/>
    </location>
</feature>
<dbReference type="InterPro" id="IPR036259">
    <property type="entry name" value="MFS_trans_sf"/>
</dbReference>
<dbReference type="PROSITE" id="PS00217">
    <property type="entry name" value="SUGAR_TRANSPORT_2"/>
    <property type="match status" value="1"/>
</dbReference>
<reference evidence="7 8" key="2">
    <citation type="journal article" date="2020" name="Microorganisms">
        <title>Analysis of Complete Genome Sequence of Acinetobacter baumannii Strain ATCC 19606 Reveals Novel Mobile Genetic Elements and Novel Prophage.</title>
        <authorList>
            <person name="Hamidian M."/>
            <person name="Blasco L."/>
            <person name="Tillman L.N."/>
            <person name="To J."/>
            <person name="Tomas M."/>
            <person name="Myers G.S.A."/>
        </authorList>
    </citation>
    <scope>NUCLEOTIDE SEQUENCE [LARGE SCALE GENOMIC DNA]</scope>
    <source>
        <strain evidence="8">ATCC 19606 / DSM 30007 / JCM 6841 / CCUG 19606 / CIP 70.34 / NBRC 109757 / NCIMB 12457 / NCTC 12156 / 81</strain>
    </source>
</reference>
<feature type="transmembrane region" description="Helical" evidence="5">
    <location>
        <begin position="408"/>
        <end position="431"/>
    </location>
</feature>
<feature type="transmembrane region" description="Helical" evidence="5">
    <location>
        <begin position="257"/>
        <end position="276"/>
    </location>
</feature>
<evidence type="ECO:0000259" key="6">
    <source>
        <dbReference type="PROSITE" id="PS50850"/>
    </source>
</evidence>
<dbReference type="RefSeq" id="WP_000659368.1">
    <property type="nucleotide sequence ID" value="NZ_CP058289.1"/>
</dbReference>
<evidence type="ECO:0000256" key="5">
    <source>
        <dbReference type="SAM" id="Phobius"/>
    </source>
</evidence>
<feature type="transmembrane region" description="Helical" evidence="5">
    <location>
        <begin position="113"/>
        <end position="132"/>
    </location>
</feature>
<keyword evidence="2 5" id="KW-0812">Transmembrane</keyword>
<feature type="transmembrane region" description="Helical" evidence="5">
    <location>
        <begin position="144"/>
        <end position="168"/>
    </location>
</feature>
<protein>
    <submittedName>
        <fullName evidence="7">4-hydroxybenzoate transporter PcaK</fullName>
    </submittedName>
</protein>
<proteinExistence type="predicted"/>
<organism evidence="7 8">
    <name type="scientific">Acinetobacter baumannii (strain ATCC 19606 / DSM 30007 / JCM 6841 / CCUG 19606 / CIP 70.34 / NBRC 109757 / NCIMB 12457 / NCTC 12156 / 81)</name>
    <dbReference type="NCBI Taxonomy" id="575584"/>
    <lineage>
        <taxon>Bacteria</taxon>
        <taxon>Pseudomonadati</taxon>
        <taxon>Pseudomonadota</taxon>
        <taxon>Gammaproteobacteria</taxon>
        <taxon>Moraxellales</taxon>
        <taxon>Moraxellaceae</taxon>
        <taxon>Acinetobacter</taxon>
        <taxon>Acinetobacter calcoaceticus/baumannii complex</taxon>
    </lineage>
</organism>
<gene>
    <name evidence="7" type="primary">pcaK_3</name>
    <name evidence="7" type="ORF">FQU82_01499</name>
</gene>
<evidence type="ECO:0000256" key="3">
    <source>
        <dbReference type="ARBA" id="ARBA00022989"/>
    </source>
</evidence>
<feature type="transmembrane region" description="Helical" evidence="5">
    <location>
        <begin position="383"/>
        <end position="402"/>
    </location>
</feature>
<evidence type="ECO:0000256" key="2">
    <source>
        <dbReference type="ARBA" id="ARBA00022692"/>
    </source>
</evidence>
<keyword evidence="4 5" id="KW-0472">Membrane</keyword>
<name>A0ABX6CFW8_ACIB2</name>
<dbReference type="GeneID" id="92893425"/>
<feature type="domain" description="Major facilitator superfamily (MFS) profile" evidence="6">
    <location>
        <begin position="22"/>
        <end position="436"/>
    </location>
</feature>
<dbReference type="PROSITE" id="PS50850">
    <property type="entry name" value="MFS"/>
    <property type="match status" value="1"/>
</dbReference>
<feature type="transmembrane region" description="Helical" evidence="5">
    <location>
        <begin position="88"/>
        <end position="107"/>
    </location>
</feature>
<keyword evidence="8" id="KW-1185">Reference proteome</keyword>
<feature type="transmembrane region" description="Helical" evidence="5">
    <location>
        <begin position="321"/>
        <end position="341"/>
    </location>
</feature>
<dbReference type="PANTHER" id="PTHR23508">
    <property type="entry name" value="CARBOXYLIC ACID TRANSPORTER PROTEIN HOMOLOG"/>
    <property type="match status" value="1"/>
</dbReference>
<evidence type="ECO:0000256" key="1">
    <source>
        <dbReference type="ARBA" id="ARBA00004141"/>
    </source>
</evidence>
<dbReference type="PANTHER" id="PTHR23508:SF10">
    <property type="entry name" value="CARBOXYLIC ACID TRANSPORTER PROTEIN HOMOLOG"/>
    <property type="match status" value="1"/>
</dbReference>
<accession>A0ABX6CFW8</accession>
<feature type="transmembrane region" description="Helical" evidence="5">
    <location>
        <begin position="296"/>
        <end position="314"/>
    </location>
</feature>